<dbReference type="FunFam" id="3.30.460.30:FF:000001">
    <property type="entry name" value="Glutamyl-tRNA reductase"/>
    <property type="match status" value="1"/>
</dbReference>
<accession>A0A2W7NF59</accession>
<dbReference type="Gene3D" id="3.40.50.720">
    <property type="entry name" value="NAD(P)-binding Rossmann-like Domain"/>
    <property type="match status" value="1"/>
</dbReference>
<evidence type="ECO:0000256" key="5">
    <source>
        <dbReference type="ARBA" id="ARBA00023002"/>
    </source>
</evidence>
<dbReference type="Pfam" id="PF05201">
    <property type="entry name" value="GlutR_N"/>
    <property type="match status" value="1"/>
</dbReference>
<dbReference type="OrthoDB" id="110209at2"/>
<dbReference type="Proteomes" id="UP000249239">
    <property type="component" value="Unassembled WGS sequence"/>
</dbReference>
<comment type="similarity">
    <text evidence="2 9">Belongs to the glutamyl-tRNA reductase family.</text>
</comment>
<feature type="active site" description="Nucleophile" evidence="9 10">
    <location>
        <position position="67"/>
    </location>
</feature>
<evidence type="ECO:0000256" key="9">
    <source>
        <dbReference type="HAMAP-Rule" id="MF_00087"/>
    </source>
</evidence>
<dbReference type="Pfam" id="PF01488">
    <property type="entry name" value="Shikimate_DH"/>
    <property type="match status" value="1"/>
</dbReference>
<evidence type="ECO:0000259" key="14">
    <source>
        <dbReference type="Pfam" id="PF01488"/>
    </source>
</evidence>
<feature type="domain" description="Glutamyl-tRNA reductase N-terminal" evidence="15">
    <location>
        <begin position="23"/>
        <end position="175"/>
    </location>
</feature>
<dbReference type="InterPro" id="IPR036343">
    <property type="entry name" value="GluRdtase_N_sf"/>
</dbReference>
<feature type="binding site" evidence="9 11">
    <location>
        <begin position="133"/>
        <end position="135"/>
    </location>
    <ligand>
        <name>substrate</name>
    </ligand>
</feature>
<keyword evidence="4 9" id="KW-0521">NADP</keyword>
<dbReference type="CDD" id="cd05213">
    <property type="entry name" value="NAD_bind_Glutamyl_tRNA_reduct"/>
    <property type="match status" value="1"/>
</dbReference>
<dbReference type="PIRSF" id="PIRSF000445">
    <property type="entry name" value="4pyrrol_synth_GluRdtase"/>
    <property type="match status" value="1"/>
</dbReference>
<name>A0A2W7NF59_9BACT</name>
<evidence type="ECO:0000259" key="15">
    <source>
        <dbReference type="Pfam" id="PF05201"/>
    </source>
</evidence>
<evidence type="ECO:0000313" key="17">
    <source>
        <dbReference type="Proteomes" id="UP000249239"/>
    </source>
</evidence>
<keyword evidence="5 9" id="KW-0560">Oxidoreductase</keyword>
<dbReference type="SUPFAM" id="SSF51735">
    <property type="entry name" value="NAD(P)-binding Rossmann-fold domains"/>
    <property type="match status" value="1"/>
</dbReference>
<feature type="binding site" evidence="9 12">
    <location>
        <begin position="208"/>
        <end position="213"/>
    </location>
    <ligand>
        <name>NADP(+)</name>
        <dbReference type="ChEBI" id="CHEBI:58349"/>
    </ligand>
</feature>
<feature type="binding site" evidence="9 11">
    <location>
        <begin position="66"/>
        <end position="69"/>
    </location>
    <ligand>
        <name>substrate</name>
    </ligand>
</feature>
<keyword evidence="17" id="KW-1185">Reference proteome</keyword>
<organism evidence="16 17">
    <name type="scientific">Breznakibacter xylanolyticus</name>
    <dbReference type="NCBI Taxonomy" id="990"/>
    <lineage>
        <taxon>Bacteria</taxon>
        <taxon>Pseudomonadati</taxon>
        <taxon>Bacteroidota</taxon>
        <taxon>Bacteroidia</taxon>
        <taxon>Marinilabiliales</taxon>
        <taxon>Marinilabiliaceae</taxon>
        <taxon>Breznakibacter</taxon>
    </lineage>
</organism>
<evidence type="ECO:0000256" key="2">
    <source>
        <dbReference type="ARBA" id="ARBA00005916"/>
    </source>
</evidence>
<evidence type="ECO:0000256" key="11">
    <source>
        <dbReference type="PIRSR" id="PIRSR000445-2"/>
    </source>
</evidence>
<dbReference type="EMBL" id="QKZK01000007">
    <property type="protein sequence ID" value="PZX18123.1"/>
    <property type="molecule type" value="Genomic_DNA"/>
</dbReference>
<comment type="subunit">
    <text evidence="9">Homodimer.</text>
</comment>
<evidence type="ECO:0000256" key="12">
    <source>
        <dbReference type="PIRSR" id="PIRSR000445-3"/>
    </source>
</evidence>
<comment type="domain">
    <text evidence="9">Possesses an unusual extended V-shaped dimeric structure with each monomer consisting of three distinct domains arranged along a curved 'spinal' alpha-helix. The N-terminal catalytic domain specifically recognizes the glutamate moiety of the substrate. The second domain is the NADPH-binding domain, and the third C-terminal domain is responsible for dimerization.</text>
</comment>
<dbReference type="UniPathway" id="UPA00251">
    <property type="reaction ID" value="UER00316"/>
</dbReference>
<feature type="domain" description="Quinate/shikimate 5-dehydrogenase/glutamyl-tRNA reductase" evidence="14">
    <location>
        <begin position="191"/>
        <end position="324"/>
    </location>
</feature>
<dbReference type="InterPro" id="IPR000343">
    <property type="entry name" value="4pyrrol_synth_GluRdtase"/>
</dbReference>
<reference evidence="16 17" key="1">
    <citation type="submission" date="2018-06" db="EMBL/GenBank/DDBJ databases">
        <title>Genomic Encyclopedia of Archaeal and Bacterial Type Strains, Phase II (KMG-II): from individual species to whole genera.</title>
        <authorList>
            <person name="Goeker M."/>
        </authorList>
    </citation>
    <scope>NUCLEOTIDE SEQUENCE [LARGE SCALE GENOMIC DNA]</scope>
    <source>
        <strain evidence="16 17">DSM 6779</strain>
    </source>
</reference>
<dbReference type="GO" id="GO:0050661">
    <property type="term" value="F:NADP binding"/>
    <property type="evidence" value="ECO:0007669"/>
    <property type="project" value="InterPro"/>
</dbReference>
<comment type="pathway">
    <text evidence="1 9">Porphyrin-containing compound metabolism; protoporphyrin-IX biosynthesis; 5-aminolevulinate from L-glutamyl-tRNA(Glu): step 1/2.</text>
</comment>
<dbReference type="InterPro" id="IPR006151">
    <property type="entry name" value="Shikm_DH/Glu-tRNA_Rdtase"/>
</dbReference>
<sequence>MAIFAVQFTQRLRHRLSVMIGLIGISHHTALVEIREQFFINPDTAPHLYQYINSRCPLDGIFVLSTCNRTELYVEKAMAEGTDERILLTVRDLFLQYYQASHLASHLYLKEDGEVIRHLFMVATGLDSMILGEYQIASQIKLAFAQMHNDGIMGPVLSRLIQKAFETSKKVRTQTVINRGFVSVSSAAVALVGQKLGCFKSARALTVGAGETGTVVALNLKKKKCKQLYISNRTLAKAETLAMRTGAAAVDFNRLNEYLAQVDVAIYTTGSREPLLTAALLEPILQQRQGRPLLLIDLCVPRNIQPDVVKLPGVTLVDLDHLENEVRTNFDRRKGELEVAGYIIEQQALDFEDWLGFRALSGTITSLSGALKRVHHHLASNYTHPGNEILATEAVKDYGDYLSGKFTRLFIKQMRDITRDGRDIEKVKLLEEMFRDFEKQV</sequence>
<dbReference type="FunFam" id="3.40.50.720:FF:000031">
    <property type="entry name" value="Glutamyl-tRNA reductase"/>
    <property type="match status" value="1"/>
</dbReference>
<comment type="caution">
    <text evidence="16">The sequence shown here is derived from an EMBL/GenBank/DDBJ whole genome shotgun (WGS) entry which is preliminary data.</text>
</comment>
<evidence type="ECO:0000256" key="10">
    <source>
        <dbReference type="PIRSR" id="PIRSR000445-1"/>
    </source>
</evidence>
<evidence type="ECO:0000256" key="1">
    <source>
        <dbReference type="ARBA" id="ARBA00005059"/>
    </source>
</evidence>
<dbReference type="NCBIfam" id="TIGR01035">
    <property type="entry name" value="hemA"/>
    <property type="match status" value="1"/>
</dbReference>
<evidence type="ECO:0000256" key="6">
    <source>
        <dbReference type="ARBA" id="ARBA00023244"/>
    </source>
</evidence>
<evidence type="ECO:0000256" key="13">
    <source>
        <dbReference type="PIRSR" id="PIRSR000445-4"/>
    </source>
</evidence>
<dbReference type="GO" id="GO:0008883">
    <property type="term" value="F:glutamyl-tRNA reductase activity"/>
    <property type="evidence" value="ECO:0007669"/>
    <property type="project" value="UniProtKB-UniRule"/>
</dbReference>
<evidence type="ECO:0000256" key="4">
    <source>
        <dbReference type="ARBA" id="ARBA00022857"/>
    </source>
</evidence>
<dbReference type="AlphaFoldDB" id="A0A2W7NF59"/>
<keyword evidence="6 9" id="KW-0627">Porphyrin biosynthesis</keyword>
<dbReference type="Gene3D" id="3.30.460.30">
    <property type="entry name" value="Glutamyl-tRNA reductase, N-terminal domain"/>
    <property type="match status" value="1"/>
</dbReference>
<feature type="binding site" evidence="9 11">
    <location>
        <position position="139"/>
    </location>
    <ligand>
        <name>substrate</name>
    </ligand>
</feature>
<evidence type="ECO:0000256" key="7">
    <source>
        <dbReference type="ARBA" id="ARBA00047464"/>
    </source>
</evidence>
<evidence type="ECO:0000256" key="3">
    <source>
        <dbReference type="ARBA" id="ARBA00012970"/>
    </source>
</evidence>
<dbReference type="HAMAP" id="MF_00087">
    <property type="entry name" value="Glu_tRNA_reductase"/>
    <property type="match status" value="1"/>
</dbReference>
<evidence type="ECO:0000313" key="16">
    <source>
        <dbReference type="EMBL" id="PZX18123.1"/>
    </source>
</evidence>
<protein>
    <recommendedName>
        <fullName evidence="8 9">Glutamyl-tRNA reductase</fullName>
        <shortName evidence="9">GluTR</shortName>
        <ecNumber evidence="3 9">1.2.1.70</ecNumber>
    </recommendedName>
</protein>
<dbReference type="PANTHER" id="PTHR43013">
    <property type="entry name" value="GLUTAMYL-TRNA REDUCTASE"/>
    <property type="match status" value="1"/>
</dbReference>
<feature type="binding site" evidence="9 11">
    <location>
        <position position="128"/>
    </location>
    <ligand>
        <name>substrate</name>
    </ligand>
</feature>
<dbReference type="InterPro" id="IPR036291">
    <property type="entry name" value="NAD(P)-bd_dom_sf"/>
</dbReference>
<dbReference type="InterPro" id="IPR015895">
    <property type="entry name" value="4pyrrol_synth_GluRdtase_N"/>
</dbReference>
<proteinExistence type="inferred from homology"/>
<dbReference type="SUPFAM" id="SSF69742">
    <property type="entry name" value="Glutamyl tRNA-reductase catalytic, N-terminal domain"/>
    <property type="match status" value="1"/>
</dbReference>
<dbReference type="PROSITE" id="PS00747">
    <property type="entry name" value="GLUTR"/>
    <property type="match status" value="1"/>
</dbReference>
<dbReference type="PANTHER" id="PTHR43013:SF1">
    <property type="entry name" value="GLUTAMYL-TRNA REDUCTASE"/>
    <property type="match status" value="1"/>
</dbReference>
<dbReference type="InterPro" id="IPR018214">
    <property type="entry name" value="GluRdtase_CS"/>
</dbReference>
<gene>
    <name evidence="9" type="primary">hemA</name>
    <name evidence="16" type="ORF">LX69_01160</name>
</gene>
<comment type="catalytic activity">
    <reaction evidence="7 9">
        <text>(S)-4-amino-5-oxopentanoate + tRNA(Glu) + NADP(+) = L-glutamyl-tRNA(Glu) + NADPH + H(+)</text>
        <dbReference type="Rhea" id="RHEA:12344"/>
        <dbReference type="Rhea" id="RHEA-COMP:9663"/>
        <dbReference type="Rhea" id="RHEA-COMP:9680"/>
        <dbReference type="ChEBI" id="CHEBI:15378"/>
        <dbReference type="ChEBI" id="CHEBI:57501"/>
        <dbReference type="ChEBI" id="CHEBI:57783"/>
        <dbReference type="ChEBI" id="CHEBI:58349"/>
        <dbReference type="ChEBI" id="CHEBI:78442"/>
        <dbReference type="ChEBI" id="CHEBI:78520"/>
        <dbReference type="EC" id="1.2.1.70"/>
    </reaction>
</comment>
<dbReference type="EC" id="1.2.1.70" evidence="3 9"/>
<feature type="site" description="Important for activity" evidence="9 13">
    <location>
        <position position="118"/>
    </location>
</feature>
<comment type="miscellaneous">
    <text evidence="9">During catalysis, the active site Cys acts as a nucleophile attacking the alpha-carbonyl group of tRNA-bound glutamate with the formation of a thioester intermediate between enzyme and glutamate, and the concomitant release of tRNA(Glu). The thioester intermediate is finally reduced by direct hydride transfer from NADPH, to form the product GSA.</text>
</comment>
<comment type="function">
    <text evidence="9">Catalyzes the NADPH-dependent reduction of glutamyl-tRNA(Glu) to glutamate 1-semialdehyde (GSA).</text>
</comment>
<dbReference type="GO" id="GO:0019353">
    <property type="term" value="P:protoporphyrinogen IX biosynthetic process from glutamate"/>
    <property type="evidence" value="ECO:0007669"/>
    <property type="project" value="TreeGrafter"/>
</dbReference>
<evidence type="ECO:0000256" key="8">
    <source>
        <dbReference type="ARBA" id="ARBA00068659"/>
    </source>
</evidence>